<feature type="chain" id="PRO_5037436981" evidence="2">
    <location>
        <begin position="22"/>
        <end position="440"/>
    </location>
</feature>
<name>A0A932HZ52_UNCTE</name>
<accession>A0A932HZ52</accession>
<comment type="caution">
    <text evidence="4">The sequence shown here is derived from an EMBL/GenBank/DDBJ whole genome shotgun (WGS) entry which is preliminary data.</text>
</comment>
<dbReference type="PANTHER" id="PTHR23150:SF19">
    <property type="entry name" value="FORMYLGLYCINE-GENERATING ENZYME"/>
    <property type="match status" value="1"/>
</dbReference>
<evidence type="ECO:0000259" key="3">
    <source>
        <dbReference type="Pfam" id="PF03781"/>
    </source>
</evidence>
<reference evidence="4" key="1">
    <citation type="submission" date="2020-07" db="EMBL/GenBank/DDBJ databases">
        <title>Huge and variable diversity of episymbiotic CPR bacteria and DPANN archaea in groundwater ecosystems.</title>
        <authorList>
            <person name="He C.Y."/>
            <person name="Keren R."/>
            <person name="Whittaker M."/>
            <person name="Farag I.F."/>
            <person name="Doudna J."/>
            <person name="Cate J.H.D."/>
            <person name="Banfield J.F."/>
        </authorList>
    </citation>
    <scope>NUCLEOTIDE SEQUENCE</scope>
    <source>
        <strain evidence="4">NC_groundwater_763_Ag_S-0.2um_68_21</strain>
    </source>
</reference>
<dbReference type="SMART" id="SM00028">
    <property type="entry name" value="TPR"/>
    <property type="match status" value="2"/>
</dbReference>
<dbReference type="SUPFAM" id="SSF56436">
    <property type="entry name" value="C-type lectin-like"/>
    <property type="match status" value="1"/>
</dbReference>
<dbReference type="Pfam" id="PF03781">
    <property type="entry name" value="FGE-sulfatase"/>
    <property type="match status" value="1"/>
</dbReference>
<proteinExistence type="predicted"/>
<feature type="domain" description="Sulfatase-modifying factor enzyme-like" evidence="3">
    <location>
        <begin position="223"/>
        <end position="435"/>
    </location>
</feature>
<evidence type="ECO:0000313" key="4">
    <source>
        <dbReference type="EMBL" id="MBI3127733.1"/>
    </source>
</evidence>
<dbReference type="AlphaFoldDB" id="A0A932HZ52"/>
<dbReference type="PROSITE" id="PS51257">
    <property type="entry name" value="PROKAR_LIPOPROTEIN"/>
    <property type="match status" value="1"/>
</dbReference>
<organism evidence="4 5">
    <name type="scientific">Tectimicrobiota bacterium</name>
    <dbReference type="NCBI Taxonomy" id="2528274"/>
    <lineage>
        <taxon>Bacteria</taxon>
        <taxon>Pseudomonadati</taxon>
        <taxon>Nitrospinota/Tectimicrobiota group</taxon>
        <taxon>Candidatus Tectimicrobiota</taxon>
    </lineage>
</organism>
<dbReference type="InterPro" id="IPR016187">
    <property type="entry name" value="CTDL_fold"/>
</dbReference>
<dbReference type="PANTHER" id="PTHR23150">
    <property type="entry name" value="SULFATASE MODIFYING FACTOR 1, 2"/>
    <property type="match status" value="1"/>
</dbReference>
<dbReference type="InterPro" id="IPR042095">
    <property type="entry name" value="SUMF_sf"/>
</dbReference>
<protein>
    <submittedName>
        <fullName evidence="4">SUMF1/EgtB/PvdO family nonheme iron enzyme</fullName>
    </submittedName>
</protein>
<dbReference type="InterPro" id="IPR019734">
    <property type="entry name" value="TPR_rpt"/>
</dbReference>
<sequence length="440" mass="47966">MGRRLALLLLAGLLLAGCAAAPPEERRAAARAPRAAEPLRAPEGQEAPAAEVPLQAVELSDRGERAYRTENFAAAERDFLAALRLAPGYLHALTGLGWTLYDTDRPDQAFPLFLRAHELFPGDGSARRGLGYLYYRYGDRVRARELLGSLDRRRWPELANIDDRLRELARRGLPAPRPAAAGRPGEASFWEPSLQARVPGSGEGPEEKPEAPPAAAPADNTGNMALIPGGEFEMGAPPGRRGGPKTKVKSFYLDKLEVTNAQYGDFVRATPAGEPPFWNAPRFAGHALPVVGVTWEEARAFCRWAGKRLPTEAEWEYAARAGAEGRLYPWGNKFEDRNVVFGLVPNAGGPKSVGRRPDGASLHGVEDLAGNVWEWVEDPFHRAPGEGRPVARNGKTYRTLRGGSWVNGRWAMSATSRTGDLPDRRLPAYGFRCAKDAPKG</sequence>
<dbReference type="GO" id="GO:0120147">
    <property type="term" value="F:formylglycine-generating oxidase activity"/>
    <property type="evidence" value="ECO:0007669"/>
    <property type="project" value="TreeGrafter"/>
</dbReference>
<dbReference type="Gene3D" id="1.25.40.10">
    <property type="entry name" value="Tetratricopeptide repeat domain"/>
    <property type="match status" value="1"/>
</dbReference>
<dbReference type="Proteomes" id="UP000782312">
    <property type="component" value="Unassembled WGS sequence"/>
</dbReference>
<feature type="compositionally biased region" description="Low complexity" evidence="1">
    <location>
        <begin position="30"/>
        <end position="42"/>
    </location>
</feature>
<feature type="compositionally biased region" description="Low complexity" evidence="1">
    <location>
        <begin position="175"/>
        <end position="187"/>
    </location>
</feature>
<feature type="region of interest" description="Disordered" evidence="1">
    <location>
        <begin position="175"/>
        <end position="221"/>
    </location>
</feature>
<dbReference type="Gene3D" id="3.90.1580.10">
    <property type="entry name" value="paralog of FGE (formylglycine-generating enzyme)"/>
    <property type="match status" value="1"/>
</dbReference>
<keyword evidence="2" id="KW-0732">Signal</keyword>
<dbReference type="EMBL" id="JACPUR010000019">
    <property type="protein sequence ID" value="MBI3127733.1"/>
    <property type="molecule type" value="Genomic_DNA"/>
</dbReference>
<gene>
    <name evidence="4" type="ORF">HYZ11_09035</name>
</gene>
<evidence type="ECO:0000256" key="1">
    <source>
        <dbReference type="SAM" id="MobiDB-lite"/>
    </source>
</evidence>
<feature type="region of interest" description="Disordered" evidence="1">
    <location>
        <begin position="29"/>
        <end position="51"/>
    </location>
</feature>
<dbReference type="InterPro" id="IPR005532">
    <property type="entry name" value="SUMF_dom"/>
</dbReference>
<evidence type="ECO:0000256" key="2">
    <source>
        <dbReference type="SAM" id="SignalP"/>
    </source>
</evidence>
<dbReference type="InterPro" id="IPR051043">
    <property type="entry name" value="Sulfatase_Mod_Factor_Kinase"/>
</dbReference>
<dbReference type="SUPFAM" id="SSF48452">
    <property type="entry name" value="TPR-like"/>
    <property type="match status" value="1"/>
</dbReference>
<evidence type="ECO:0000313" key="5">
    <source>
        <dbReference type="Proteomes" id="UP000782312"/>
    </source>
</evidence>
<feature type="signal peptide" evidence="2">
    <location>
        <begin position="1"/>
        <end position="21"/>
    </location>
</feature>
<dbReference type="InterPro" id="IPR011990">
    <property type="entry name" value="TPR-like_helical_dom_sf"/>
</dbReference>